<keyword evidence="1" id="KW-0812">Transmembrane</keyword>
<comment type="caution">
    <text evidence="2">The sequence shown here is derived from an EMBL/GenBank/DDBJ whole genome shotgun (WGS) entry which is preliminary data.</text>
</comment>
<protein>
    <recommendedName>
        <fullName evidence="4">DUF2178 domain-containing protein</fullName>
    </recommendedName>
</protein>
<sequence>MKEESILKVPMFSPWWKKLALSIFPITVVLGIALGVIMENFTPDNLGQFIYAGWALGFIILNLCKEEEEDEMIKSFRLQSFQTGFYWTIWGLLAIVLISFFTNGGLDSEWFSPYLVLFLLNLYVYAAFRYQLYQSKNN</sequence>
<accession>A0ABT7YAK2</accession>
<dbReference type="Proteomes" id="UP001171916">
    <property type="component" value="Unassembled WGS sequence"/>
</dbReference>
<keyword evidence="3" id="KW-1185">Reference proteome</keyword>
<evidence type="ECO:0000313" key="3">
    <source>
        <dbReference type="Proteomes" id="UP001171916"/>
    </source>
</evidence>
<proteinExistence type="predicted"/>
<evidence type="ECO:0008006" key="4">
    <source>
        <dbReference type="Google" id="ProtNLM"/>
    </source>
</evidence>
<gene>
    <name evidence="2" type="ORF">QVH07_05315</name>
</gene>
<name>A0ABT7YAK2_9BACT</name>
<keyword evidence="1" id="KW-0472">Membrane</keyword>
<feature type="transmembrane region" description="Helical" evidence="1">
    <location>
        <begin position="45"/>
        <end position="64"/>
    </location>
</feature>
<dbReference type="RefSeq" id="WP_289999113.1">
    <property type="nucleotide sequence ID" value="NZ_JAUEPH010000002.1"/>
</dbReference>
<organism evidence="2 3">
    <name type="scientific">Algoriphagus sediminis</name>
    <dbReference type="NCBI Taxonomy" id="3057113"/>
    <lineage>
        <taxon>Bacteria</taxon>
        <taxon>Pseudomonadati</taxon>
        <taxon>Bacteroidota</taxon>
        <taxon>Cytophagia</taxon>
        <taxon>Cytophagales</taxon>
        <taxon>Cyclobacteriaceae</taxon>
        <taxon>Algoriphagus</taxon>
    </lineage>
</organism>
<feature type="transmembrane region" description="Helical" evidence="1">
    <location>
        <begin position="110"/>
        <end position="128"/>
    </location>
</feature>
<evidence type="ECO:0000256" key="1">
    <source>
        <dbReference type="SAM" id="Phobius"/>
    </source>
</evidence>
<feature type="transmembrane region" description="Helical" evidence="1">
    <location>
        <begin position="85"/>
        <end position="104"/>
    </location>
</feature>
<keyword evidence="1" id="KW-1133">Transmembrane helix</keyword>
<dbReference type="EMBL" id="JAUEPH010000002">
    <property type="protein sequence ID" value="MDN3203553.1"/>
    <property type="molecule type" value="Genomic_DNA"/>
</dbReference>
<evidence type="ECO:0000313" key="2">
    <source>
        <dbReference type="EMBL" id="MDN3203553.1"/>
    </source>
</evidence>
<reference evidence="2" key="1">
    <citation type="submission" date="2023-06" db="EMBL/GenBank/DDBJ databases">
        <title>Robiginitalea aurantiacus sp. nov. and Algoriphagus sediminis sp. nov., isolated from coastal sediment.</title>
        <authorList>
            <person name="Zhou Z.Y."/>
            <person name="An J."/>
            <person name="Jia Y.W."/>
            <person name="Du Z.J."/>
        </authorList>
    </citation>
    <scope>NUCLEOTIDE SEQUENCE</scope>
    <source>
        <strain evidence="2">C2-7</strain>
    </source>
</reference>